<keyword evidence="2" id="KW-1185">Reference proteome</keyword>
<dbReference type="GO" id="GO:0043755">
    <property type="term" value="F:alpha-ribazole phosphatase activity"/>
    <property type="evidence" value="ECO:0007669"/>
    <property type="project" value="UniProtKB-EC"/>
</dbReference>
<proteinExistence type="predicted"/>
<dbReference type="Pfam" id="PF00300">
    <property type="entry name" value="His_Phos_1"/>
    <property type="match status" value="1"/>
</dbReference>
<dbReference type="EC" id="3.1.3.73" evidence="1"/>
<dbReference type="Gene3D" id="3.40.50.1240">
    <property type="entry name" value="Phosphoglycerate mutase-like"/>
    <property type="match status" value="1"/>
</dbReference>
<protein>
    <submittedName>
        <fullName evidence="1">Alpha-ribazole phosphatase</fullName>
        <ecNumber evidence="1">3.1.3.73</ecNumber>
    </submittedName>
</protein>
<evidence type="ECO:0000313" key="1">
    <source>
        <dbReference type="EMBL" id="MBB5193461.1"/>
    </source>
</evidence>
<evidence type="ECO:0000313" key="2">
    <source>
        <dbReference type="Proteomes" id="UP000543030"/>
    </source>
</evidence>
<keyword evidence="1" id="KW-0378">Hydrolase</keyword>
<gene>
    <name evidence="1" type="ORF">HNQ50_004218</name>
</gene>
<name>A0A840RMZ4_9NEIS</name>
<dbReference type="InterPro" id="IPR029033">
    <property type="entry name" value="His_PPase_superfam"/>
</dbReference>
<dbReference type="EMBL" id="JACHHN010000011">
    <property type="protein sequence ID" value="MBB5193461.1"/>
    <property type="molecule type" value="Genomic_DNA"/>
</dbReference>
<sequence>MRIALIRHFPVKDAAGLCYGQLDLPLAHATRVADIQPLRMALPGAVRVYSSPLSRCWQLAQLLDLAAQADDRLQELDFGRWEGRRWDEIGAMALDEWIASGYAATHGGEGLTDLQERVWQWADELAAAGQPEAIAITHAGVIRALWSRTRAWDACLAQPVPYGEIQWLDWPGTGQPGGPTTDYP</sequence>
<organism evidence="1 2">
    <name type="scientific">Silvimonas terrae</name>
    <dbReference type="NCBI Taxonomy" id="300266"/>
    <lineage>
        <taxon>Bacteria</taxon>
        <taxon>Pseudomonadati</taxon>
        <taxon>Pseudomonadota</taxon>
        <taxon>Betaproteobacteria</taxon>
        <taxon>Neisseriales</taxon>
        <taxon>Chitinibacteraceae</taxon>
        <taxon>Silvimonas</taxon>
    </lineage>
</organism>
<accession>A0A840RMZ4</accession>
<dbReference type="SUPFAM" id="SSF53254">
    <property type="entry name" value="Phosphoglycerate mutase-like"/>
    <property type="match status" value="1"/>
</dbReference>
<dbReference type="CDD" id="cd07067">
    <property type="entry name" value="HP_PGM_like"/>
    <property type="match status" value="1"/>
</dbReference>
<comment type="caution">
    <text evidence="1">The sequence shown here is derived from an EMBL/GenBank/DDBJ whole genome shotgun (WGS) entry which is preliminary data.</text>
</comment>
<reference evidence="1 2" key="1">
    <citation type="submission" date="2020-08" db="EMBL/GenBank/DDBJ databases">
        <title>Genomic Encyclopedia of Type Strains, Phase IV (KMG-IV): sequencing the most valuable type-strain genomes for metagenomic binning, comparative biology and taxonomic classification.</title>
        <authorList>
            <person name="Goeker M."/>
        </authorList>
    </citation>
    <scope>NUCLEOTIDE SEQUENCE [LARGE SCALE GENOMIC DNA]</scope>
    <source>
        <strain evidence="1 2">DSM 18233</strain>
    </source>
</reference>
<dbReference type="InterPro" id="IPR013078">
    <property type="entry name" value="His_Pase_superF_clade-1"/>
</dbReference>
<dbReference type="AlphaFoldDB" id="A0A840RMZ4"/>
<dbReference type="SMART" id="SM00855">
    <property type="entry name" value="PGAM"/>
    <property type="match status" value="1"/>
</dbReference>
<dbReference type="Proteomes" id="UP000543030">
    <property type="component" value="Unassembled WGS sequence"/>
</dbReference>